<dbReference type="Proteomes" id="UP000218554">
    <property type="component" value="Plasmid pKF707"/>
</dbReference>
<accession>A0AAD1FIH4</accession>
<organism evidence="2 3">
    <name type="scientific">Metapseudomonas furukawaii</name>
    <name type="common">Pseudomonas furukawaii</name>
    <dbReference type="NCBI Taxonomy" id="1149133"/>
    <lineage>
        <taxon>Bacteria</taxon>
        <taxon>Pseudomonadati</taxon>
        <taxon>Pseudomonadota</taxon>
        <taxon>Gammaproteobacteria</taxon>
        <taxon>Pseudomonadales</taxon>
        <taxon>Pseudomonadaceae</taxon>
        <taxon>Metapseudomonas</taxon>
    </lineage>
</organism>
<sequence length="101" mass="11706">MTEKDNDLYRGVDRTDPPSHPQLKTGWIRPEPPSGYRNLVAFGAYATIEGVRKWVWELDYLDTDTGVFASEDHQFQVEWPWVDDFLPQAADWDSIGIPHLM</sequence>
<feature type="compositionally biased region" description="Basic and acidic residues" evidence="1">
    <location>
        <begin position="1"/>
        <end position="17"/>
    </location>
</feature>
<protein>
    <submittedName>
        <fullName evidence="2">Uncharacterized protein</fullName>
    </submittedName>
</protein>
<dbReference type="KEGG" id="pfuw:KF707C_p230"/>
<name>A0AAD1FIH4_METFU</name>
<geneLocation type="plasmid" evidence="2 3">
    <name>pKF707</name>
</geneLocation>
<keyword evidence="2" id="KW-0614">Plasmid</keyword>
<evidence type="ECO:0000256" key="1">
    <source>
        <dbReference type="SAM" id="MobiDB-lite"/>
    </source>
</evidence>
<proteinExistence type="predicted"/>
<dbReference type="AlphaFoldDB" id="A0AAD1FIH4"/>
<feature type="region of interest" description="Disordered" evidence="1">
    <location>
        <begin position="1"/>
        <end position="28"/>
    </location>
</feature>
<keyword evidence="3" id="KW-1185">Reference proteome</keyword>
<evidence type="ECO:0000313" key="2">
    <source>
        <dbReference type="EMBL" id="BAU77412.1"/>
    </source>
</evidence>
<dbReference type="EMBL" id="AP014863">
    <property type="protein sequence ID" value="BAU77412.1"/>
    <property type="molecule type" value="Genomic_DNA"/>
</dbReference>
<evidence type="ECO:0000313" key="3">
    <source>
        <dbReference type="Proteomes" id="UP000218554"/>
    </source>
</evidence>
<gene>
    <name evidence="2" type="ORF">KF707C_p230</name>
</gene>
<dbReference type="RefSeq" id="WP_003451669.1">
    <property type="nucleotide sequence ID" value="NZ_AJMR01000135.1"/>
</dbReference>
<reference evidence="2 3" key="1">
    <citation type="journal article" date="2018" name="Int. J. Syst. Evol. Microbiol.">
        <title>Pseudomonas furukawaii sp. nov., a polychlorinated biphenyl-degrading bacterium isolated from biphenyl-contaminated soil in Japan.</title>
        <authorList>
            <person name="Kimura N."/>
            <person name="Watanabe T."/>
            <person name="Suenaga H."/>
            <person name="Fujihara H."/>
            <person name="Futagami T."/>
            <person name="Goto M."/>
            <person name="Hanada S."/>
            <person name="Hirose J."/>
        </authorList>
    </citation>
    <scope>NUCLEOTIDE SEQUENCE [LARGE SCALE GENOMIC DNA]</scope>
    <source>
        <strain evidence="3">DSM 10086 / NBRC 110670 / KF707</strain>
    </source>
</reference>